<dbReference type="AlphaFoldDB" id="A0AAE1LEG6"/>
<dbReference type="Proteomes" id="UP001219518">
    <property type="component" value="Unassembled WGS sequence"/>
</dbReference>
<organism evidence="2 5">
    <name type="scientific">Frankliniella fusca</name>
    <dbReference type="NCBI Taxonomy" id="407009"/>
    <lineage>
        <taxon>Eukaryota</taxon>
        <taxon>Metazoa</taxon>
        <taxon>Ecdysozoa</taxon>
        <taxon>Arthropoda</taxon>
        <taxon>Hexapoda</taxon>
        <taxon>Insecta</taxon>
        <taxon>Pterygota</taxon>
        <taxon>Neoptera</taxon>
        <taxon>Paraneoptera</taxon>
        <taxon>Thysanoptera</taxon>
        <taxon>Terebrantia</taxon>
        <taxon>Thripoidea</taxon>
        <taxon>Thripidae</taxon>
        <taxon>Frankliniella</taxon>
    </lineage>
</organism>
<protein>
    <submittedName>
        <fullName evidence="2">Polyprotein</fullName>
    </submittedName>
</protein>
<dbReference type="EMBL" id="JAHWGI010000685">
    <property type="protein sequence ID" value="KAK3917088.1"/>
    <property type="molecule type" value="Genomic_DNA"/>
</dbReference>
<reference evidence="2" key="1">
    <citation type="submission" date="2021-07" db="EMBL/GenBank/DDBJ databases">
        <authorList>
            <person name="Catto M.A."/>
            <person name="Jacobson A."/>
            <person name="Kennedy G."/>
            <person name="Labadie P."/>
            <person name="Hunt B.G."/>
            <person name="Srinivasan R."/>
        </authorList>
    </citation>
    <scope>NUCLEOTIDE SEQUENCE</scope>
    <source>
        <strain evidence="2">PL_HMW_Pooled</strain>
        <tissue evidence="2">Head</tissue>
    </source>
</reference>
<evidence type="ECO:0000313" key="1">
    <source>
        <dbReference type="EMBL" id="KAK3917088.1"/>
    </source>
</evidence>
<name>A0AAE1LEG6_9NEOP</name>
<evidence type="ECO:0000313" key="3">
    <source>
        <dbReference type="EMBL" id="KAK3931976.1"/>
    </source>
</evidence>
<dbReference type="EMBL" id="JAHWGI010001433">
    <property type="protein sequence ID" value="KAK3931976.1"/>
    <property type="molecule type" value="Genomic_DNA"/>
</dbReference>
<proteinExistence type="predicted"/>
<comment type="caution">
    <text evidence="2">The sequence shown here is derived from an EMBL/GenBank/DDBJ whole genome shotgun (WGS) entry which is preliminary data.</text>
</comment>
<reference evidence="2" key="2">
    <citation type="journal article" date="2023" name="BMC Genomics">
        <title>Pest status, molecular evolution, and epigenetic factors derived from the genome assembly of Frankliniella fusca, a thysanopteran phytovirus vector.</title>
        <authorList>
            <person name="Catto M.A."/>
            <person name="Labadie P.E."/>
            <person name="Jacobson A.L."/>
            <person name="Kennedy G.G."/>
            <person name="Srinivasan R."/>
            <person name="Hunt B.G."/>
        </authorList>
    </citation>
    <scope>NUCLEOTIDE SEQUENCE</scope>
    <source>
        <strain evidence="2">PL_HMW_Pooled</strain>
    </source>
</reference>
<keyword evidence="5" id="KW-1185">Reference proteome</keyword>
<gene>
    <name evidence="3" type="ORF">KUF71_001349</name>
    <name evidence="4" type="ORF">KUF71_001354</name>
    <name evidence="1" type="ORF">KUF71_006707</name>
    <name evidence="2" type="ORF">KUF71_006710</name>
</gene>
<dbReference type="EMBL" id="JAHWGI010001433">
    <property type="protein sequence ID" value="KAK3931981.1"/>
    <property type="molecule type" value="Genomic_DNA"/>
</dbReference>
<dbReference type="EMBL" id="JAHWGI010000685">
    <property type="protein sequence ID" value="KAK3917091.1"/>
    <property type="molecule type" value="Genomic_DNA"/>
</dbReference>
<accession>A0AAE1LEG6</accession>
<evidence type="ECO:0000313" key="5">
    <source>
        <dbReference type="Proteomes" id="UP001219518"/>
    </source>
</evidence>
<evidence type="ECO:0000313" key="2">
    <source>
        <dbReference type="EMBL" id="KAK3917091.1"/>
    </source>
</evidence>
<sequence length="66" mass="7828">MTRLLLHCGVSQPWQGRHTVYNFLDVELVQHLLLVMSEFFKIPWNCKQRMKSVTSNTVLDHLTRCK</sequence>
<evidence type="ECO:0000313" key="4">
    <source>
        <dbReference type="EMBL" id="KAK3931981.1"/>
    </source>
</evidence>